<evidence type="ECO:0000313" key="3">
    <source>
        <dbReference type="Proteomes" id="UP000006334"/>
    </source>
</evidence>
<feature type="transmembrane region" description="Helical" evidence="1">
    <location>
        <begin position="20"/>
        <end position="39"/>
    </location>
</feature>
<reference evidence="2 3" key="1">
    <citation type="journal article" date="2017" name="Antonie Van Leeuwenhoek">
        <title>Rhizobium rhizosphaerae sp. nov., a novel species isolated from rice rhizosphere.</title>
        <authorList>
            <person name="Zhao J.J."/>
            <person name="Zhang J."/>
            <person name="Zhang R.J."/>
            <person name="Zhang C.W."/>
            <person name="Yin H.Q."/>
            <person name="Zhang X.X."/>
        </authorList>
    </citation>
    <scope>NUCLEOTIDE SEQUENCE [LARGE SCALE GENOMIC DNA]</scope>
    <source>
        <strain evidence="2 3">E3</strain>
    </source>
</reference>
<sequence>MSYKFKHYAQPVSSSLKSNYEAVFIEFAIGLICASFAYYTYDEALVLFLSTALIAGVCFLLTIHNFVLIVKQFKIDKKLKRLDEREKRESNFKGE</sequence>
<evidence type="ECO:0000256" key="1">
    <source>
        <dbReference type="SAM" id="Phobius"/>
    </source>
</evidence>
<comment type="caution">
    <text evidence="2">The sequence shown here is derived from an EMBL/GenBank/DDBJ whole genome shotgun (WGS) entry which is preliminary data.</text>
</comment>
<organism evidence="2 3">
    <name type="scientific">Aliiglaciecola lipolytica E3</name>
    <dbReference type="NCBI Taxonomy" id="1127673"/>
    <lineage>
        <taxon>Bacteria</taxon>
        <taxon>Pseudomonadati</taxon>
        <taxon>Pseudomonadota</taxon>
        <taxon>Gammaproteobacteria</taxon>
        <taxon>Alteromonadales</taxon>
        <taxon>Alteromonadaceae</taxon>
        <taxon>Aliiglaciecola</taxon>
    </lineage>
</organism>
<keyword evidence="1" id="KW-1133">Transmembrane helix</keyword>
<name>K6XX24_9ALTE</name>
<feature type="transmembrane region" description="Helical" evidence="1">
    <location>
        <begin position="45"/>
        <end position="70"/>
    </location>
</feature>
<gene>
    <name evidence="2" type="ORF">GLIP_3590</name>
</gene>
<dbReference type="EMBL" id="BAEN01000068">
    <property type="protein sequence ID" value="GAC16201.1"/>
    <property type="molecule type" value="Genomic_DNA"/>
</dbReference>
<protein>
    <submittedName>
        <fullName evidence="2">Uncharacterized protein</fullName>
    </submittedName>
</protein>
<proteinExistence type="predicted"/>
<evidence type="ECO:0000313" key="2">
    <source>
        <dbReference type="EMBL" id="GAC16201.1"/>
    </source>
</evidence>
<keyword evidence="1" id="KW-0472">Membrane</keyword>
<dbReference type="AlphaFoldDB" id="K6XX24"/>
<dbReference type="RefSeq" id="WP_008846003.1">
    <property type="nucleotide sequence ID" value="NZ_BAEN01000068.1"/>
</dbReference>
<dbReference type="Proteomes" id="UP000006334">
    <property type="component" value="Unassembled WGS sequence"/>
</dbReference>
<accession>K6XX24</accession>
<dbReference type="OrthoDB" id="6388810at2"/>
<keyword evidence="3" id="KW-1185">Reference proteome</keyword>
<keyword evidence="1" id="KW-0812">Transmembrane</keyword>
<dbReference type="eggNOG" id="ENOG502ZJVE">
    <property type="taxonomic scope" value="Bacteria"/>
</dbReference>
<dbReference type="STRING" id="1127673.GLIP_3590"/>